<name>A0A4S3ZNS1_9HYPH</name>
<proteinExistence type="inferred from homology"/>
<dbReference type="PROSITE" id="PS00571">
    <property type="entry name" value="AMIDASES"/>
    <property type="match status" value="1"/>
</dbReference>
<reference evidence="5 6" key="1">
    <citation type="submission" date="2019-04" db="EMBL/GenBank/DDBJ databases">
        <title>Rhizobium terrae sp. nov., isolated from a paddy soil.</title>
        <authorList>
            <person name="Lin S.-Y."/>
            <person name="Hameed A."/>
            <person name="Huang H.-I."/>
            <person name="Young C.-C."/>
        </authorList>
    </citation>
    <scope>NUCLEOTIDE SEQUENCE [LARGE SCALE GENOMIC DNA]</scope>
    <source>
        <strain evidence="5 6">CC-HIH110</strain>
    </source>
</reference>
<evidence type="ECO:0000313" key="6">
    <source>
        <dbReference type="Proteomes" id="UP000310754"/>
    </source>
</evidence>
<dbReference type="RefSeq" id="WP_190237169.1">
    <property type="nucleotide sequence ID" value="NZ_SSOA01000016.1"/>
</dbReference>
<dbReference type="InterPro" id="IPR000120">
    <property type="entry name" value="Amidase"/>
</dbReference>
<evidence type="ECO:0000256" key="2">
    <source>
        <dbReference type="ARBA" id="ARBA00009199"/>
    </source>
</evidence>
<dbReference type="EMBL" id="SSOA01000016">
    <property type="protein sequence ID" value="THF47103.1"/>
    <property type="molecule type" value="Genomic_DNA"/>
</dbReference>
<dbReference type="PANTHER" id="PTHR11895">
    <property type="entry name" value="TRANSAMIDASE"/>
    <property type="match status" value="1"/>
</dbReference>
<evidence type="ECO:0000313" key="5">
    <source>
        <dbReference type="EMBL" id="THF47103.1"/>
    </source>
</evidence>
<dbReference type="Gene3D" id="3.90.1300.10">
    <property type="entry name" value="Amidase signature (AS) domain"/>
    <property type="match status" value="1"/>
</dbReference>
<evidence type="ECO:0000259" key="4">
    <source>
        <dbReference type="Pfam" id="PF01425"/>
    </source>
</evidence>
<dbReference type="InterPro" id="IPR036928">
    <property type="entry name" value="AS_sf"/>
</dbReference>
<comment type="similarity">
    <text evidence="2">Belongs to the amidase family.</text>
</comment>
<sequence length="386" mass="40712">MSIPAESHQAFVATIALGDPNGPRVAIKDCIDIEGMVTRCGSEALSTAAPAARHATVIDHILTSGCQIVAKARMHELAYGMTGVNLFEGTPINPRWPDRIPGGSSSGSAVATAAGLVDFAIGTDTGGSVRQPAICCGVIGLKPSFGRVDRTGAQPAQSSLDCIGPFARTISMIERAMAAIDPTFRVESLDSAPRIASLALDDKIDPQMAQAARAVQSRDGSTVELVTLDLLDDAFAAGMTIIARETLLANAHLLDAGAPLGDDVRKRLEGARLVSDADMTAAEDVRQRFSAQVDAILDNYDVLLTPAMPIAPPLLSEARDPSKVLSLTRYLRPFNLSGHPAIVLPTKTADGLPSGIQLVARKGQDAHLCAIARWLIDTHLIFRTEE</sequence>
<keyword evidence="6" id="KW-1185">Reference proteome</keyword>
<dbReference type="AlphaFoldDB" id="A0A4S3ZNS1"/>
<evidence type="ECO:0000256" key="1">
    <source>
        <dbReference type="ARBA" id="ARBA00003871"/>
    </source>
</evidence>
<dbReference type="PANTHER" id="PTHR11895:SF151">
    <property type="entry name" value="GLUTAMYL-TRNA(GLN) AMIDOTRANSFERASE SUBUNIT A"/>
    <property type="match status" value="1"/>
</dbReference>
<dbReference type="Proteomes" id="UP000310754">
    <property type="component" value="Unassembled WGS sequence"/>
</dbReference>
<dbReference type="SUPFAM" id="SSF75304">
    <property type="entry name" value="Amidase signature (AS) enzymes"/>
    <property type="match status" value="1"/>
</dbReference>
<protein>
    <recommendedName>
        <fullName evidence="3">Indoleacetamide hydrolase</fullName>
    </recommendedName>
</protein>
<dbReference type="InterPro" id="IPR020556">
    <property type="entry name" value="Amidase_CS"/>
</dbReference>
<gene>
    <name evidence="5" type="ORF">E6C51_19055</name>
</gene>
<accession>A0A4S3ZNS1</accession>
<evidence type="ECO:0000256" key="3">
    <source>
        <dbReference type="ARBA" id="ARBA00021874"/>
    </source>
</evidence>
<feature type="domain" description="Amidase" evidence="4">
    <location>
        <begin position="25"/>
        <end position="369"/>
    </location>
</feature>
<dbReference type="Pfam" id="PF01425">
    <property type="entry name" value="Amidase"/>
    <property type="match status" value="1"/>
</dbReference>
<comment type="caution">
    <text evidence="5">The sequence shown here is derived from an EMBL/GenBank/DDBJ whole genome shotgun (WGS) entry which is preliminary data.</text>
</comment>
<dbReference type="InterPro" id="IPR023631">
    <property type="entry name" value="Amidase_dom"/>
</dbReference>
<dbReference type="GO" id="GO:0003824">
    <property type="term" value="F:catalytic activity"/>
    <property type="evidence" value="ECO:0007669"/>
    <property type="project" value="InterPro"/>
</dbReference>
<comment type="function">
    <text evidence="1">Hydrolyzes indole-3-acetamide (IAM) into indole-3-acetic acid (IAA).</text>
</comment>
<organism evidence="5 6">
    <name type="scientific">Allorhizobium terrae</name>
    <dbReference type="NCBI Taxonomy" id="1848972"/>
    <lineage>
        <taxon>Bacteria</taxon>
        <taxon>Pseudomonadati</taxon>
        <taxon>Pseudomonadota</taxon>
        <taxon>Alphaproteobacteria</taxon>
        <taxon>Hyphomicrobiales</taxon>
        <taxon>Rhizobiaceae</taxon>
        <taxon>Rhizobium/Agrobacterium group</taxon>
        <taxon>Allorhizobium</taxon>
    </lineage>
</organism>